<reference evidence="2" key="1">
    <citation type="submission" date="2016-06" db="EMBL/GenBank/DDBJ databases">
        <title>Parallel loss of symbiosis genes in relatives of nitrogen-fixing non-legume Parasponia.</title>
        <authorList>
            <person name="Van Velzen R."/>
            <person name="Holmer R."/>
            <person name="Bu F."/>
            <person name="Rutten L."/>
            <person name="Van Zeijl A."/>
            <person name="Liu W."/>
            <person name="Santuari L."/>
            <person name="Cao Q."/>
            <person name="Sharma T."/>
            <person name="Shen D."/>
            <person name="Roswanjaya Y."/>
            <person name="Wardhani T."/>
            <person name="Kalhor M.S."/>
            <person name="Jansen J."/>
            <person name="Van den Hoogen J."/>
            <person name="Gungor B."/>
            <person name="Hartog M."/>
            <person name="Hontelez J."/>
            <person name="Verver J."/>
            <person name="Yang W.-C."/>
            <person name="Schijlen E."/>
            <person name="Repin R."/>
            <person name="Schilthuizen M."/>
            <person name="Schranz E."/>
            <person name="Heidstra R."/>
            <person name="Miyata K."/>
            <person name="Fedorova E."/>
            <person name="Kohlen W."/>
            <person name="Bisseling T."/>
            <person name="Smit S."/>
            <person name="Geurts R."/>
        </authorList>
    </citation>
    <scope>NUCLEOTIDE SEQUENCE [LARGE SCALE GENOMIC DNA]</scope>
    <source>
        <strain evidence="2">cv. RG33-2</strain>
    </source>
</reference>
<sequence>MLKPLLMSKETVELGGGLNNGESYEVPIGEENMGLGRRQRANEVAGEGKEVVENERERVFEVREVGSEEVLR</sequence>
<protein>
    <submittedName>
        <fullName evidence="1">Uncharacterized protein</fullName>
    </submittedName>
</protein>
<proteinExistence type="predicted"/>
<evidence type="ECO:0000313" key="1">
    <source>
        <dbReference type="EMBL" id="PON88632.1"/>
    </source>
</evidence>
<dbReference type="AlphaFoldDB" id="A0A2P5ESV6"/>
<name>A0A2P5ESV6_TREOI</name>
<comment type="caution">
    <text evidence="1">The sequence shown here is derived from an EMBL/GenBank/DDBJ whole genome shotgun (WGS) entry which is preliminary data.</text>
</comment>
<evidence type="ECO:0000313" key="2">
    <source>
        <dbReference type="Proteomes" id="UP000237000"/>
    </source>
</evidence>
<gene>
    <name evidence="1" type="ORF">TorRG33x02_155370</name>
</gene>
<keyword evidence="2" id="KW-1185">Reference proteome</keyword>
<organism evidence="1 2">
    <name type="scientific">Trema orientale</name>
    <name type="common">Charcoal tree</name>
    <name type="synonym">Celtis orientalis</name>
    <dbReference type="NCBI Taxonomy" id="63057"/>
    <lineage>
        <taxon>Eukaryota</taxon>
        <taxon>Viridiplantae</taxon>
        <taxon>Streptophyta</taxon>
        <taxon>Embryophyta</taxon>
        <taxon>Tracheophyta</taxon>
        <taxon>Spermatophyta</taxon>
        <taxon>Magnoliopsida</taxon>
        <taxon>eudicotyledons</taxon>
        <taxon>Gunneridae</taxon>
        <taxon>Pentapetalae</taxon>
        <taxon>rosids</taxon>
        <taxon>fabids</taxon>
        <taxon>Rosales</taxon>
        <taxon>Cannabaceae</taxon>
        <taxon>Trema</taxon>
    </lineage>
</organism>
<accession>A0A2P5ESV6</accession>
<dbReference type="InParanoid" id="A0A2P5ESV6"/>
<dbReference type="Proteomes" id="UP000237000">
    <property type="component" value="Unassembled WGS sequence"/>
</dbReference>
<dbReference type="EMBL" id="JXTC01000103">
    <property type="protein sequence ID" value="PON88632.1"/>
    <property type="molecule type" value="Genomic_DNA"/>
</dbReference>